<dbReference type="Proteomes" id="UP000814128">
    <property type="component" value="Unassembled WGS sequence"/>
</dbReference>
<comment type="caution">
    <text evidence="1">The sequence shown here is derived from an EMBL/GenBank/DDBJ whole genome shotgun (WGS) entry which is preliminary data.</text>
</comment>
<reference evidence="1" key="2">
    <citation type="journal article" date="2022" name="New Phytol.">
        <title>Evolutionary transition to the ectomycorrhizal habit in the genomes of a hyperdiverse lineage of mushroom-forming fungi.</title>
        <authorList>
            <person name="Looney B."/>
            <person name="Miyauchi S."/>
            <person name="Morin E."/>
            <person name="Drula E."/>
            <person name="Courty P.E."/>
            <person name="Kohler A."/>
            <person name="Kuo A."/>
            <person name="LaButti K."/>
            <person name="Pangilinan J."/>
            <person name="Lipzen A."/>
            <person name="Riley R."/>
            <person name="Andreopoulos W."/>
            <person name="He G."/>
            <person name="Johnson J."/>
            <person name="Nolan M."/>
            <person name="Tritt A."/>
            <person name="Barry K.W."/>
            <person name="Grigoriev I.V."/>
            <person name="Nagy L.G."/>
            <person name="Hibbett D."/>
            <person name="Henrissat B."/>
            <person name="Matheny P.B."/>
            <person name="Labbe J."/>
            <person name="Martin F.M."/>
        </authorList>
    </citation>
    <scope>NUCLEOTIDE SEQUENCE</scope>
    <source>
        <strain evidence="1">EC-137</strain>
    </source>
</reference>
<proteinExistence type="predicted"/>
<accession>A0ACB8QXN8</accession>
<organism evidence="1 2">
    <name type="scientific">Vararia minispora EC-137</name>
    <dbReference type="NCBI Taxonomy" id="1314806"/>
    <lineage>
        <taxon>Eukaryota</taxon>
        <taxon>Fungi</taxon>
        <taxon>Dikarya</taxon>
        <taxon>Basidiomycota</taxon>
        <taxon>Agaricomycotina</taxon>
        <taxon>Agaricomycetes</taxon>
        <taxon>Russulales</taxon>
        <taxon>Lachnocladiaceae</taxon>
        <taxon>Vararia</taxon>
    </lineage>
</organism>
<name>A0ACB8QXN8_9AGAM</name>
<gene>
    <name evidence="1" type="ORF">K488DRAFT_82245</name>
</gene>
<reference evidence="1" key="1">
    <citation type="submission" date="2021-02" db="EMBL/GenBank/DDBJ databases">
        <authorList>
            <consortium name="DOE Joint Genome Institute"/>
            <person name="Ahrendt S."/>
            <person name="Looney B.P."/>
            <person name="Miyauchi S."/>
            <person name="Morin E."/>
            <person name="Drula E."/>
            <person name="Courty P.E."/>
            <person name="Chicoki N."/>
            <person name="Fauchery L."/>
            <person name="Kohler A."/>
            <person name="Kuo A."/>
            <person name="Labutti K."/>
            <person name="Pangilinan J."/>
            <person name="Lipzen A."/>
            <person name="Riley R."/>
            <person name="Andreopoulos W."/>
            <person name="He G."/>
            <person name="Johnson J."/>
            <person name="Barry K.W."/>
            <person name="Grigoriev I.V."/>
            <person name="Nagy L."/>
            <person name="Hibbett D."/>
            <person name="Henrissat B."/>
            <person name="Matheny P.B."/>
            <person name="Labbe J."/>
            <person name="Martin F."/>
        </authorList>
    </citation>
    <scope>NUCLEOTIDE SEQUENCE</scope>
    <source>
        <strain evidence="1">EC-137</strain>
    </source>
</reference>
<protein>
    <submittedName>
        <fullName evidence="1">Uncharacterized protein</fullName>
    </submittedName>
</protein>
<dbReference type="EMBL" id="MU273473">
    <property type="protein sequence ID" value="KAI0036293.1"/>
    <property type="molecule type" value="Genomic_DNA"/>
</dbReference>
<evidence type="ECO:0000313" key="2">
    <source>
        <dbReference type="Proteomes" id="UP000814128"/>
    </source>
</evidence>
<keyword evidence="2" id="KW-1185">Reference proteome</keyword>
<evidence type="ECO:0000313" key="1">
    <source>
        <dbReference type="EMBL" id="KAI0036293.1"/>
    </source>
</evidence>
<sequence length="543" mass="60989">MEYDMDITSSRAPDLDTGITDDLVAQTRAYDQWIALAHILMPQRSPDTPPHEYRARILSEMHSIDCVLRRARELLNDSREATLALPIELLVEIFCHARDAGENVFNITAVCRRWRAVALGSPRLWTHLNTASLSPRLFDLALSRAGIMPLHVSVDAFTAAPRLSLFAHAHAHRIAFLRIDAREQTCNTFHAPFFEQPLLALRELDINIRLRRAQWDPHEGWFRLLDAPDAPELTSLRLCGTPFAWDAPLYDDLKHLTLFRIERAFVPNAADINALFARMRRLETLELDYVDVRVSPKVAITPPQALRELIVHNASSIDFVASVVRRDGMRWDVSINGPIDPPAAVAFLRRNTPPVVRVVALALQPAAQSCVPGMYVADLQLRTDDTIAWSPPCLRLTLRTASPTLLLDGVRLEQVLTATLIIASPVHSAPSAPSADWGALLQRLSHLRNLILHGFALAHIVPSLRTEEGLLPDLRKITVEAGQEHEHELRDAREAFVGWLWWHERTYGSVTEVCVPGFLADDRRGGLDLERIALFKLALDALL</sequence>